<evidence type="ECO:0000313" key="15">
    <source>
        <dbReference type="Proteomes" id="UP001152797"/>
    </source>
</evidence>
<comment type="subcellular location">
    <subcellularLocation>
        <location evidence="1">Membrane</location>
        <topology evidence="1">Multi-pass membrane protein</topology>
    </subcellularLocation>
    <subcellularLocation>
        <location evidence="2">Plastid</location>
        <location evidence="2">Chloroplast</location>
    </subcellularLocation>
</comment>
<dbReference type="EMBL" id="CAMXCT020006711">
    <property type="protein sequence ID" value="CAL1172108.1"/>
    <property type="molecule type" value="Genomic_DNA"/>
</dbReference>
<dbReference type="Proteomes" id="UP001152797">
    <property type="component" value="Unassembled WGS sequence"/>
</dbReference>
<keyword evidence="14" id="KW-0482">Metalloprotease</keyword>
<evidence type="ECO:0000313" key="14">
    <source>
        <dbReference type="EMBL" id="CAL4806045.1"/>
    </source>
</evidence>
<evidence type="ECO:0000256" key="8">
    <source>
        <dbReference type="ARBA" id="ARBA00022801"/>
    </source>
</evidence>
<feature type="transmembrane region" description="Helical" evidence="12">
    <location>
        <begin position="6"/>
        <end position="25"/>
    </location>
</feature>
<dbReference type="EMBL" id="CAMXCT010006711">
    <property type="protein sequence ID" value="CAI4018733.1"/>
    <property type="molecule type" value="Genomic_DNA"/>
</dbReference>
<keyword evidence="7 12" id="KW-0812">Transmembrane</keyword>
<evidence type="ECO:0000313" key="13">
    <source>
        <dbReference type="EMBL" id="CAI4018733.1"/>
    </source>
</evidence>
<evidence type="ECO:0000256" key="6">
    <source>
        <dbReference type="ARBA" id="ARBA00022670"/>
    </source>
</evidence>
<evidence type="ECO:0000256" key="1">
    <source>
        <dbReference type="ARBA" id="ARBA00004141"/>
    </source>
</evidence>
<dbReference type="AlphaFoldDB" id="A0A9P1GPV2"/>
<evidence type="ECO:0000256" key="7">
    <source>
        <dbReference type="ARBA" id="ARBA00022692"/>
    </source>
</evidence>
<dbReference type="GO" id="GO:0016020">
    <property type="term" value="C:membrane"/>
    <property type="evidence" value="ECO:0007669"/>
    <property type="project" value="UniProtKB-SubCell"/>
</dbReference>
<keyword evidence="6" id="KW-0645">Protease</keyword>
<keyword evidence="11 12" id="KW-0472">Membrane</keyword>
<keyword evidence="5" id="KW-0934">Plastid</keyword>
<evidence type="ECO:0000256" key="5">
    <source>
        <dbReference type="ARBA" id="ARBA00022640"/>
    </source>
</evidence>
<evidence type="ECO:0000256" key="2">
    <source>
        <dbReference type="ARBA" id="ARBA00004229"/>
    </source>
</evidence>
<dbReference type="PANTHER" id="PTHR31412">
    <property type="entry name" value="ZINC METALLOPROTEASE EGY1"/>
    <property type="match status" value="1"/>
</dbReference>
<dbReference type="OrthoDB" id="2016505at2759"/>
<evidence type="ECO:0000256" key="10">
    <source>
        <dbReference type="ARBA" id="ARBA00022989"/>
    </source>
</evidence>
<organism evidence="13">
    <name type="scientific">Cladocopium goreaui</name>
    <dbReference type="NCBI Taxonomy" id="2562237"/>
    <lineage>
        <taxon>Eukaryota</taxon>
        <taxon>Sar</taxon>
        <taxon>Alveolata</taxon>
        <taxon>Dinophyceae</taxon>
        <taxon>Suessiales</taxon>
        <taxon>Symbiodiniaceae</taxon>
        <taxon>Cladocopium</taxon>
    </lineage>
</organism>
<keyword evidence="4" id="KW-0150">Chloroplast</keyword>
<dbReference type="GO" id="GO:0009507">
    <property type="term" value="C:chloroplast"/>
    <property type="evidence" value="ECO:0007669"/>
    <property type="project" value="UniProtKB-SubCell"/>
</dbReference>
<comment type="similarity">
    <text evidence="3">Belongs to the peptidase M50B family.</text>
</comment>
<dbReference type="InterPro" id="IPR044838">
    <property type="entry name" value="EGY1-like"/>
</dbReference>
<keyword evidence="10 12" id="KW-1133">Transmembrane helix</keyword>
<keyword evidence="9" id="KW-0809">Transit peptide</keyword>
<dbReference type="PANTHER" id="PTHR31412:SF0">
    <property type="entry name" value="ZINC METALLOPROTEASE EGY1, CHLOROPLASTIC-RELATED"/>
    <property type="match status" value="1"/>
</dbReference>
<sequence>MSLAAGLAGYAASALLMLIGLLIGSQENQISLNYQILPLALKLVLRPLLGEPSATEQLDPFSDPVSVAFPASPVLIGGIVGLVITSLNLLSLGRLDGKVLARSLGKAGNVAGFLSLAILVSGSLDNASNLLYATFAFYAIILQGGYNCPARDSVTEPDVGLRSLSLALVVAGIVLSIPGSLIPQI</sequence>
<evidence type="ECO:0000256" key="9">
    <source>
        <dbReference type="ARBA" id="ARBA00022946"/>
    </source>
</evidence>
<reference evidence="14 15" key="2">
    <citation type="submission" date="2024-05" db="EMBL/GenBank/DDBJ databases">
        <authorList>
            <person name="Chen Y."/>
            <person name="Shah S."/>
            <person name="Dougan E. K."/>
            <person name="Thang M."/>
            <person name="Chan C."/>
        </authorList>
    </citation>
    <scope>NUCLEOTIDE SEQUENCE [LARGE SCALE GENOMIC DNA]</scope>
</reference>
<dbReference type="EMBL" id="CAMXCT030006711">
    <property type="protein sequence ID" value="CAL4806045.1"/>
    <property type="molecule type" value="Genomic_DNA"/>
</dbReference>
<evidence type="ECO:0000256" key="12">
    <source>
        <dbReference type="SAM" id="Phobius"/>
    </source>
</evidence>
<keyword evidence="8" id="KW-0378">Hydrolase</keyword>
<evidence type="ECO:0000256" key="4">
    <source>
        <dbReference type="ARBA" id="ARBA00022528"/>
    </source>
</evidence>
<keyword evidence="15" id="KW-1185">Reference proteome</keyword>
<gene>
    <name evidence="13" type="ORF">C1SCF055_LOCUS43276</name>
</gene>
<dbReference type="GO" id="GO:0006508">
    <property type="term" value="P:proteolysis"/>
    <property type="evidence" value="ECO:0007669"/>
    <property type="project" value="UniProtKB-KW"/>
</dbReference>
<dbReference type="GO" id="GO:0008237">
    <property type="term" value="F:metallopeptidase activity"/>
    <property type="evidence" value="ECO:0007669"/>
    <property type="project" value="UniProtKB-KW"/>
</dbReference>
<evidence type="ECO:0000256" key="3">
    <source>
        <dbReference type="ARBA" id="ARBA00007931"/>
    </source>
</evidence>
<accession>A0A9P1GPV2</accession>
<feature type="transmembrane region" description="Helical" evidence="12">
    <location>
        <begin position="160"/>
        <end position="182"/>
    </location>
</feature>
<proteinExistence type="inferred from homology"/>
<reference evidence="13" key="1">
    <citation type="submission" date="2022-10" db="EMBL/GenBank/DDBJ databases">
        <authorList>
            <person name="Chen Y."/>
            <person name="Dougan E. K."/>
            <person name="Chan C."/>
            <person name="Rhodes N."/>
            <person name="Thang M."/>
        </authorList>
    </citation>
    <scope>NUCLEOTIDE SEQUENCE</scope>
</reference>
<feature type="transmembrane region" description="Helical" evidence="12">
    <location>
        <begin position="104"/>
        <end position="124"/>
    </location>
</feature>
<protein>
    <submittedName>
        <fullName evidence="14">Probable zinc metalloprotease EGY3, chloroplastic (Protein ETHYLENE-DEPENDENT GRAVITROPISM-DEFICIENT AND YELLOW-GREEN 3) (OsEGY3)</fullName>
    </submittedName>
</protein>
<feature type="transmembrane region" description="Helical" evidence="12">
    <location>
        <begin position="69"/>
        <end position="92"/>
    </location>
</feature>
<name>A0A9P1GPV2_9DINO</name>
<comment type="caution">
    <text evidence="13">The sequence shown here is derived from an EMBL/GenBank/DDBJ whole genome shotgun (WGS) entry which is preliminary data.</text>
</comment>
<evidence type="ECO:0000256" key="11">
    <source>
        <dbReference type="ARBA" id="ARBA00023136"/>
    </source>
</evidence>
<feature type="transmembrane region" description="Helical" evidence="12">
    <location>
        <begin position="130"/>
        <end position="148"/>
    </location>
</feature>